<feature type="domain" description="Peptidase M28" evidence="2">
    <location>
        <begin position="287"/>
        <end position="499"/>
    </location>
</feature>
<sequence length="533" mass="55797">MKIWMAGLIALASASAGFAQEAPLPDDQAAMKAHVLFLASDALRGREAGSAEYRIAAEYVAAQFFAAGLKPAGDAGSYIQKVPLVTYRAADKGDVVLTGAGAGPRTLVFGEDYVPGAVASAAQTALDAPVVFVGYGLVAPNYRRDDYAGVDVRGKIVALFAGAPNSFQSEERAHFQSVATKAVIAAQHGAVGVVVLTRGPLPGSGAGFDRPRTTWARANGTGETVGAPVLATLSATGAAKLFAGGATPWSDIVKSAADREAVFRAERLGVSMAVSLKTAFEPMSSGNVAGMLPGSDPKLAKEVVVLSAHLDHLGVGRPDAKGDTIYNGAEDNAVGIASLIEEAKRFKASGKRPRRSILFLAVTAEEKGLVGSEYFAKHPTVPISSIVADVNLDMPILSYAFEDMTVFGADRSTLGPIVAQAVGTLGVTMSPDPDPAQGIFVRSDHYRFVQQGVPSVFLWPGQKGPGKAATAEFFAHRYHQPADDLSQPIDWAQGIRFVDANYAIARAIADGDARPRWNKGDFFGLLYNGYGAK</sequence>
<dbReference type="Proteomes" id="UP001279660">
    <property type="component" value="Unassembled WGS sequence"/>
</dbReference>
<proteinExistence type="predicted"/>
<dbReference type="SUPFAM" id="SSF52025">
    <property type="entry name" value="PA domain"/>
    <property type="match status" value="1"/>
</dbReference>
<name>A0ABU4PGJ6_9SPHN</name>
<dbReference type="Gene3D" id="3.40.630.10">
    <property type="entry name" value="Zn peptidases"/>
    <property type="match status" value="1"/>
</dbReference>
<evidence type="ECO:0000259" key="2">
    <source>
        <dbReference type="Pfam" id="PF04389"/>
    </source>
</evidence>
<keyword evidence="4" id="KW-1185">Reference proteome</keyword>
<gene>
    <name evidence="3" type="ORF">SIL82_00865</name>
</gene>
<evidence type="ECO:0000256" key="1">
    <source>
        <dbReference type="SAM" id="SignalP"/>
    </source>
</evidence>
<dbReference type="InterPro" id="IPR007484">
    <property type="entry name" value="Peptidase_M28"/>
</dbReference>
<evidence type="ECO:0000313" key="4">
    <source>
        <dbReference type="Proteomes" id="UP001279660"/>
    </source>
</evidence>
<dbReference type="InterPro" id="IPR045175">
    <property type="entry name" value="M28_fam"/>
</dbReference>
<feature type="signal peptide" evidence="1">
    <location>
        <begin position="1"/>
        <end position="21"/>
    </location>
</feature>
<dbReference type="EMBL" id="JAWXXV010000001">
    <property type="protein sequence ID" value="MDX5982795.1"/>
    <property type="molecule type" value="Genomic_DNA"/>
</dbReference>
<keyword evidence="1" id="KW-0732">Signal</keyword>
<comment type="caution">
    <text evidence="3">The sequence shown here is derived from an EMBL/GenBank/DDBJ whole genome shotgun (WGS) entry which is preliminary data.</text>
</comment>
<dbReference type="Pfam" id="PF04389">
    <property type="entry name" value="Peptidase_M28"/>
    <property type="match status" value="1"/>
</dbReference>
<dbReference type="PANTHER" id="PTHR12147:SF26">
    <property type="entry name" value="PEPTIDASE M28 DOMAIN-CONTAINING PROTEIN"/>
    <property type="match status" value="1"/>
</dbReference>
<dbReference type="Gene3D" id="3.50.30.30">
    <property type="match status" value="1"/>
</dbReference>
<feature type="chain" id="PRO_5045725652" evidence="1">
    <location>
        <begin position="22"/>
        <end position="533"/>
    </location>
</feature>
<dbReference type="SUPFAM" id="SSF53187">
    <property type="entry name" value="Zn-dependent exopeptidases"/>
    <property type="match status" value="1"/>
</dbReference>
<protein>
    <submittedName>
        <fullName evidence="3">M28 family metallopeptidase</fullName>
    </submittedName>
</protein>
<organism evidence="3 4">
    <name type="scientific">Sphingomonas echinoides</name>
    <dbReference type="NCBI Taxonomy" id="59803"/>
    <lineage>
        <taxon>Bacteria</taxon>
        <taxon>Pseudomonadati</taxon>
        <taxon>Pseudomonadota</taxon>
        <taxon>Alphaproteobacteria</taxon>
        <taxon>Sphingomonadales</taxon>
        <taxon>Sphingomonadaceae</taxon>
        <taxon>Sphingomonas</taxon>
    </lineage>
</organism>
<dbReference type="PANTHER" id="PTHR12147">
    <property type="entry name" value="METALLOPEPTIDASE M28 FAMILY MEMBER"/>
    <property type="match status" value="1"/>
</dbReference>
<evidence type="ECO:0000313" key="3">
    <source>
        <dbReference type="EMBL" id="MDX5982795.1"/>
    </source>
</evidence>
<accession>A0ABU4PGJ6</accession>
<dbReference type="CDD" id="cd04820">
    <property type="entry name" value="PA_M28_1_1"/>
    <property type="match status" value="1"/>
</dbReference>
<reference evidence="3 4" key="1">
    <citation type="submission" date="2023-11" db="EMBL/GenBank/DDBJ databases">
        <title>MicrobeMod: A computational toolkit for identifying prokaryotic methylation and restriction-modification with nanopore sequencing.</title>
        <authorList>
            <person name="Crits-Christoph A."/>
            <person name="Kang S.C."/>
            <person name="Lee H."/>
            <person name="Ostrov N."/>
        </authorList>
    </citation>
    <scope>NUCLEOTIDE SEQUENCE [LARGE SCALE GENOMIC DNA]</scope>
    <source>
        <strain evidence="3 4">ATCC 14820</strain>
    </source>
</reference>
<dbReference type="InterPro" id="IPR046450">
    <property type="entry name" value="PA_dom_sf"/>
</dbReference>